<dbReference type="PANTHER" id="PTHR40279:SF3">
    <property type="entry name" value="4-AMINOBENZOATE SYNTHASE"/>
    <property type="match status" value="1"/>
</dbReference>
<dbReference type="SUPFAM" id="SSF48613">
    <property type="entry name" value="Heme oxygenase-like"/>
    <property type="match status" value="1"/>
</dbReference>
<dbReference type="InterPro" id="IPR039068">
    <property type="entry name" value="PqqC-like"/>
</dbReference>
<proteinExistence type="predicted"/>
<dbReference type="EMBL" id="QFQP01000013">
    <property type="protein sequence ID" value="PZR11934.1"/>
    <property type="molecule type" value="Genomic_DNA"/>
</dbReference>
<name>A0A2W5V7X5_9BACT</name>
<dbReference type="GO" id="GO:0016491">
    <property type="term" value="F:oxidoreductase activity"/>
    <property type="evidence" value="ECO:0007669"/>
    <property type="project" value="UniProtKB-KW"/>
</dbReference>
<protein>
    <recommendedName>
        <fullName evidence="4">Iron-containing redox enzyme family protein</fullName>
    </recommendedName>
</protein>
<organism evidence="2 3">
    <name type="scientific">Archangium gephyra</name>
    <dbReference type="NCBI Taxonomy" id="48"/>
    <lineage>
        <taxon>Bacteria</taxon>
        <taxon>Pseudomonadati</taxon>
        <taxon>Myxococcota</taxon>
        <taxon>Myxococcia</taxon>
        <taxon>Myxococcales</taxon>
        <taxon>Cystobacterineae</taxon>
        <taxon>Archangiaceae</taxon>
        <taxon>Archangium</taxon>
    </lineage>
</organism>
<dbReference type="AlphaFoldDB" id="A0A2W5V7X5"/>
<dbReference type="PANTHER" id="PTHR40279">
    <property type="entry name" value="PQQC-LIKE PROTEIN"/>
    <property type="match status" value="1"/>
</dbReference>
<gene>
    <name evidence="2" type="ORF">DI536_16525</name>
</gene>
<evidence type="ECO:0008006" key="4">
    <source>
        <dbReference type="Google" id="ProtNLM"/>
    </source>
</evidence>
<dbReference type="Gene3D" id="1.20.910.10">
    <property type="entry name" value="Heme oxygenase-like"/>
    <property type="match status" value="1"/>
</dbReference>
<sequence>MTRDGFREGLLAVMERKQHWAWPDFTEGRVAKSKLHIHLEQEYAVFVRDFPVLVGRAYVQCPIPQVRRELAENLYEEETGGLHAGRPHPELFLEYPRGLGFELSRFEAVTLLPGAQRYRSVIDSHSKSHGWECAAAVVTLFIEGTPHERALFDASIPPRPEPALSEHPLVKHYGLPLESLALTKAHRGVEGNHRLAAWTVMLDFVDVAARGHVLDAMEEALQAWLGYRDDVAHACGVTR</sequence>
<comment type="caution">
    <text evidence="2">The sequence shown here is derived from an EMBL/GenBank/DDBJ whole genome shotgun (WGS) entry which is preliminary data.</text>
</comment>
<dbReference type="InterPro" id="IPR016084">
    <property type="entry name" value="Haem_Oase-like_multi-hlx"/>
</dbReference>
<accession>A0A2W5V7X5</accession>
<evidence type="ECO:0000256" key="1">
    <source>
        <dbReference type="ARBA" id="ARBA00023002"/>
    </source>
</evidence>
<reference evidence="2 3" key="1">
    <citation type="submission" date="2017-08" db="EMBL/GenBank/DDBJ databases">
        <title>Infants hospitalized years apart are colonized by the same room-sourced microbial strains.</title>
        <authorList>
            <person name="Brooks B."/>
            <person name="Olm M.R."/>
            <person name="Firek B.A."/>
            <person name="Baker R."/>
            <person name="Thomas B.C."/>
            <person name="Morowitz M.J."/>
            <person name="Banfield J.F."/>
        </authorList>
    </citation>
    <scope>NUCLEOTIDE SEQUENCE [LARGE SCALE GENOMIC DNA]</scope>
    <source>
        <strain evidence="2">S2_003_000_R2_14</strain>
    </source>
</reference>
<dbReference type="Proteomes" id="UP000249061">
    <property type="component" value="Unassembled WGS sequence"/>
</dbReference>
<keyword evidence="1" id="KW-0560">Oxidoreductase</keyword>
<dbReference type="Pfam" id="PF14518">
    <property type="entry name" value="Haem_oxygenas_2"/>
    <property type="match status" value="1"/>
</dbReference>
<evidence type="ECO:0000313" key="3">
    <source>
        <dbReference type="Proteomes" id="UP000249061"/>
    </source>
</evidence>
<evidence type="ECO:0000313" key="2">
    <source>
        <dbReference type="EMBL" id="PZR11934.1"/>
    </source>
</evidence>
<dbReference type="SMART" id="SM01236">
    <property type="entry name" value="Haem_oxygenase_2"/>
    <property type="match status" value="1"/>
</dbReference>